<organism evidence="2 3">
    <name type="scientific">Colletotrichum orbiculare (strain 104-T / ATCC 96160 / CBS 514.97 / LARS 414 / MAFF 240422)</name>
    <name type="common">Cucumber anthracnose fungus</name>
    <name type="synonym">Colletotrichum lagenarium</name>
    <dbReference type="NCBI Taxonomy" id="1213857"/>
    <lineage>
        <taxon>Eukaryota</taxon>
        <taxon>Fungi</taxon>
        <taxon>Dikarya</taxon>
        <taxon>Ascomycota</taxon>
        <taxon>Pezizomycotina</taxon>
        <taxon>Sordariomycetes</taxon>
        <taxon>Hypocreomycetidae</taxon>
        <taxon>Glomerellales</taxon>
        <taxon>Glomerellaceae</taxon>
        <taxon>Colletotrichum</taxon>
        <taxon>Colletotrichum orbiculare species complex</taxon>
    </lineage>
</organism>
<dbReference type="Proteomes" id="UP000014480">
    <property type="component" value="Unassembled WGS sequence"/>
</dbReference>
<evidence type="ECO:0000313" key="3">
    <source>
        <dbReference type="Proteomes" id="UP000014480"/>
    </source>
</evidence>
<dbReference type="EMBL" id="AMCV02000029">
    <property type="protein sequence ID" value="TDZ17384.1"/>
    <property type="molecule type" value="Genomic_DNA"/>
</dbReference>
<gene>
    <name evidence="2" type="ORF">Cob_v009693</name>
</gene>
<comment type="caution">
    <text evidence="2">The sequence shown here is derived from an EMBL/GenBank/DDBJ whole genome shotgun (WGS) entry which is preliminary data.</text>
</comment>
<evidence type="ECO:0000256" key="1">
    <source>
        <dbReference type="SAM" id="MobiDB-lite"/>
    </source>
</evidence>
<evidence type="ECO:0000313" key="2">
    <source>
        <dbReference type="EMBL" id="TDZ17384.1"/>
    </source>
</evidence>
<feature type="region of interest" description="Disordered" evidence="1">
    <location>
        <begin position="113"/>
        <end position="155"/>
    </location>
</feature>
<dbReference type="AlphaFoldDB" id="A0A484FII2"/>
<feature type="region of interest" description="Disordered" evidence="1">
    <location>
        <begin position="32"/>
        <end position="56"/>
    </location>
</feature>
<protein>
    <submittedName>
        <fullName evidence="2">Uncharacterized protein</fullName>
    </submittedName>
</protein>
<reference evidence="3" key="2">
    <citation type="journal article" date="2019" name="Mol. Plant Microbe Interact.">
        <title>Genome sequence resources for four phytopathogenic fungi from the Colletotrichum orbiculare species complex.</title>
        <authorList>
            <person name="Gan P."/>
            <person name="Tsushima A."/>
            <person name="Narusaka M."/>
            <person name="Narusaka Y."/>
            <person name="Takano Y."/>
            <person name="Kubo Y."/>
            <person name="Shirasu K."/>
        </authorList>
    </citation>
    <scope>GENOME REANNOTATION</scope>
    <source>
        <strain evidence="3">104-T / ATCC 96160 / CBS 514.97 / LARS 414 / MAFF 240422</strain>
    </source>
</reference>
<name>A0A484FII2_COLOR</name>
<reference evidence="3" key="1">
    <citation type="journal article" date="2013" name="New Phytol.">
        <title>Comparative genomic and transcriptomic analyses reveal the hemibiotrophic stage shift of Colletotrichum fungi.</title>
        <authorList>
            <person name="Gan P."/>
            <person name="Ikeda K."/>
            <person name="Irieda H."/>
            <person name="Narusaka M."/>
            <person name="O'Connell R.J."/>
            <person name="Narusaka Y."/>
            <person name="Takano Y."/>
            <person name="Kubo Y."/>
            <person name="Shirasu K."/>
        </authorList>
    </citation>
    <scope>NUCLEOTIDE SEQUENCE [LARGE SCALE GENOMIC DNA]</scope>
    <source>
        <strain evidence="3">104-T / ATCC 96160 / CBS 514.97 / LARS 414 / MAFF 240422</strain>
    </source>
</reference>
<keyword evidence="3" id="KW-1185">Reference proteome</keyword>
<sequence length="181" mass="19395">MRCVLRHQILSIVGEYRDAHLKVVLTGELKPVVGGSRTAGHGPAKPPTSASLRDDAPKLPGCDLCIERADDLAAGVTTLVNHLPLQPLGRRKSQPAFIVVEDSFCGPDMLYHLTPHRQAGPDGQPPAGVTSGPSQPNGVPRRLIIPSSGTEAPSERLMLEDLRSAPCEPELRLELKPLPSF</sequence>
<accession>A0A484FII2</accession>
<proteinExistence type="predicted"/>